<gene>
    <name evidence="4" type="ORF">SAMN05216268_105116</name>
</gene>
<dbReference type="InterPro" id="IPR015330">
    <property type="entry name" value="DNA_primase/pol_bifunc_N"/>
</dbReference>
<protein>
    <submittedName>
        <fullName evidence="4">Bifunctional DNA primase/polymerase, N-terminal</fullName>
    </submittedName>
</protein>
<evidence type="ECO:0000259" key="2">
    <source>
        <dbReference type="SMART" id="SM00942"/>
    </source>
</evidence>
<dbReference type="SMART" id="SM00942">
    <property type="entry name" value="PriCT_1"/>
    <property type="match status" value="1"/>
</dbReference>
<dbReference type="InterPro" id="IPR014820">
    <property type="entry name" value="PriCT_1"/>
</dbReference>
<dbReference type="AlphaFoldDB" id="A0A9X8MRU5"/>
<organism evidence="4 5">
    <name type="scientific">Streptomyces yunnanensis</name>
    <dbReference type="NCBI Taxonomy" id="156453"/>
    <lineage>
        <taxon>Bacteria</taxon>
        <taxon>Bacillati</taxon>
        <taxon>Actinomycetota</taxon>
        <taxon>Actinomycetes</taxon>
        <taxon>Kitasatosporales</taxon>
        <taxon>Streptomycetaceae</taxon>
        <taxon>Streptomyces</taxon>
    </lineage>
</organism>
<evidence type="ECO:0000313" key="5">
    <source>
        <dbReference type="Proteomes" id="UP000184388"/>
    </source>
</evidence>
<feature type="domain" description="Primase C-terminal 1" evidence="2">
    <location>
        <begin position="278"/>
        <end position="337"/>
    </location>
</feature>
<sequence>MATPHRHTAPTTAHPATSAFPPEPPADLRPGPRPDPPPARLLAPADAHHAALAHALRAAEHGYPVIPLTRTKLPALRSPHHDHHTHGTHHTHDEPVAPPCHGSCGRLGHGVHDATTDPLTIRRMFAAAPWATGYGIACGRAPHHLVGIDLDTKHGADGHTALRLIAAAHGFPLPPTVTVLTPSGGRHLWFTGPPAPPVPNSAGRLAPGIDVRGAGGYLVGPGSLTTHGRYVLAPDAPRHPAPAPPTLLARLLPPLGTPTPPPYATAHGRRQPPAAALLRFVRTSPRGQRNTRLFWAACRAYEAGLGPELTERLVAAARHTGLPESEARATLASASRH</sequence>
<dbReference type="RefSeq" id="WP_079181874.1">
    <property type="nucleotide sequence ID" value="NZ_FRBK01000005.1"/>
</dbReference>
<dbReference type="SUPFAM" id="SSF56747">
    <property type="entry name" value="Prim-pol domain"/>
    <property type="match status" value="1"/>
</dbReference>
<accession>A0A9X8MRU5</accession>
<evidence type="ECO:0000256" key="1">
    <source>
        <dbReference type="SAM" id="MobiDB-lite"/>
    </source>
</evidence>
<dbReference type="SMART" id="SM00943">
    <property type="entry name" value="Prim-Pol"/>
    <property type="match status" value="1"/>
</dbReference>
<feature type="compositionally biased region" description="Basic residues" evidence="1">
    <location>
        <begin position="78"/>
        <end position="89"/>
    </location>
</feature>
<evidence type="ECO:0000313" key="4">
    <source>
        <dbReference type="EMBL" id="SHL57625.1"/>
    </source>
</evidence>
<proteinExistence type="predicted"/>
<feature type="domain" description="DNA primase/polymerase bifunctional N-terminal" evidence="3">
    <location>
        <begin position="55"/>
        <end position="247"/>
    </location>
</feature>
<dbReference type="EMBL" id="FRBK01000005">
    <property type="protein sequence ID" value="SHL57625.1"/>
    <property type="molecule type" value="Genomic_DNA"/>
</dbReference>
<dbReference type="CDD" id="cd04859">
    <property type="entry name" value="Prim_Pol"/>
    <property type="match status" value="1"/>
</dbReference>
<evidence type="ECO:0000259" key="3">
    <source>
        <dbReference type="SMART" id="SM00943"/>
    </source>
</evidence>
<reference evidence="5" key="1">
    <citation type="submission" date="2016-11" db="EMBL/GenBank/DDBJ databases">
        <authorList>
            <person name="Jaros S."/>
            <person name="Januszkiewicz K."/>
            <person name="Wedrychowicz H."/>
        </authorList>
    </citation>
    <scope>NUCLEOTIDE SEQUENCE [LARGE SCALE GENOMIC DNA]</scope>
    <source>
        <strain evidence="5">CGMCC 4.3555</strain>
    </source>
</reference>
<feature type="compositionally biased region" description="Pro residues" evidence="1">
    <location>
        <begin position="21"/>
        <end position="39"/>
    </location>
</feature>
<name>A0A9X8MRU5_9ACTN</name>
<dbReference type="Proteomes" id="UP000184388">
    <property type="component" value="Unassembled WGS sequence"/>
</dbReference>
<dbReference type="Pfam" id="PF09250">
    <property type="entry name" value="Prim-Pol"/>
    <property type="match status" value="1"/>
</dbReference>
<feature type="region of interest" description="Disordered" evidence="1">
    <location>
        <begin position="1"/>
        <end position="42"/>
    </location>
</feature>
<feature type="compositionally biased region" description="Low complexity" evidence="1">
    <location>
        <begin position="9"/>
        <end position="20"/>
    </location>
</feature>
<comment type="caution">
    <text evidence="4">The sequence shown here is derived from an EMBL/GenBank/DDBJ whole genome shotgun (WGS) entry which is preliminary data.</text>
</comment>
<feature type="region of interest" description="Disordered" evidence="1">
    <location>
        <begin position="76"/>
        <end position="97"/>
    </location>
</feature>